<name>A0A248JSF9_9PROT</name>
<dbReference type="KEGG" id="nao:Y958_11715"/>
<gene>
    <name evidence="1" type="ORF">Y958_11715</name>
</gene>
<reference evidence="1 2" key="1">
    <citation type="submission" date="2017-06" db="EMBL/GenBank/DDBJ databases">
        <title>Complete genome sequence of Nitrospirillum amazonense strain CBAmC, an endophytic nitrogen-fixing and plant growth-promoting bacterium, isolated from sugarcane.</title>
        <authorList>
            <person name="Schwab S."/>
            <person name="dos Santos Teixeira K.R."/>
            <person name="Simoes Araujo J.L."/>
            <person name="Soares Vidal M."/>
            <person name="Borges de Freitas H.R."/>
            <person name="Rivello Crivelaro A.L."/>
            <person name="Bueno de Camargo Nunes A."/>
            <person name="dos Santos C.M."/>
            <person name="Palmeira da Silva Rosa D."/>
            <person name="da Silva Padilha D."/>
            <person name="da Silva E."/>
            <person name="Araujo Terra L."/>
            <person name="Soares Mendes V."/>
            <person name="Farinelli L."/>
            <person name="Magalhaes Cruz L."/>
            <person name="Baldani J.I."/>
        </authorList>
    </citation>
    <scope>NUCLEOTIDE SEQUENCE [LARGE SCALE GENOMIC DNA]</scope>
    <source>
        <strain evidence="1 2">CBAmC</strain>
    </source>
</reference>
<accession>A0A248JSF9</accession>
<dbReference type="EMBL" id="CP022110">
    <property type="protein sequence ID" value="ASG21421.1"/>
    <property type="molecule type" value="Genomic_DNA"/>
</dbReference>
<evidence type="ECO:0000313" key="2">
    <source>
        <dbReference type="Proteomes" id="UP000197153"/>
    </source>
</evidence>
<dbReference type="AlphaFoldDB" id="A0A248JSF9"/>
<proteinExistence type="predicted"/>
<organism evidence="1 2">
    <name type="scientific">Nitrospirillum viridazoti CBAmc</name>
    <dbReference type="NCBI Taxonomy" id="1441467"/>
    <lineage>
        <taxon>Bacteria</taxon>
        <taxon>Pseudomonadati</taxon>
        <taxon>Pseudomonadota</taxon>
        <taxon>Alphaproteobacteria</taxon>
        <taxon>Rhodospirillales</taxon>
        <taxon>Azospirillaceae</taxon>
        <taxon>Nitrospirillum</taxon>
        <taxon>Nitrospirillum viridazoti</taxon>
    </lineage>
</organism>
<dbReference type="Proteomes" id="UP000197153">
    <property type="component" value="Chromosome 1"/>
</dbReference>
<sequence>MTDAYKGGGLVRRWCLAQGRPRCADHPVDVATGPLADIAGQLAINRAVRTLQAQVDAYDDAVLLASQPEPDATVPLFDDAGAMAGDQPNPAHAAWVAAGALVANAPAELLHLIRTRDDALEREPATGLPSEAPFELEPPAPPAFDPTTQTVDLVAGAWSEARPLTAEEAATWRALMLIRWPRVMTPRDAIVTLLTPAEWLAISTSTDPEVRATRQAALGANSVDLDNPATAAALTVFEQAGLLSAERVAAVLAGQRVT</sequence>
<keyword evidence="2" id="KW-1185">Reference proteome</keyword>
<protein>
    <submittedName>
        <fullName evidence="1">Uncharacterized protein</fullName>
    </submittedName>
</protein>
<evidence type="ECO:0000313" key="1">
    <source>
        <dbReference type="EMBL" id="ASG21421.1"/>
    </source>
</evidence>